<keyword evidence="3" id="KW-1185">Reference proteome</keyword>
<sequence>MDPRPPLYSFDYPVPGYSSEPRVDEERLEYQQARWQESETRPTGIFLRQNNGITIILNHQEDKATNPIFRQRSNIEGTLTVDVPESVSDVTLKLSGSIEVVSPTVGWMSIEVLNQKYTLFKSDSDDSRTTPSYCPSSLQFSCPLPRTFQHDGKEYPLPPSYYILLPGETHSLAYYVKCTYTFVAITSKTRSRHTAFLGKNKKANSFIFEYLPRWRPPRPVIDRSLLSTIRICPGEWRRFSYQVVPKLDKPQLGSLTCLFFLPSVGVFGITDSIRFHVQIVGPRASLSQLQPGSSSSSSEHLSSQVERAHDQTSGNLERQTSIRVHLMRQVVIEKNGHKNAVHLFLGEAKLSPLPPVEGTLSLEGLEQRQDDNSNWEGELRCESEARPTFSAGAVTVMDFVVLELSKGYASLFHPFKHGHPVRLVSDSWKDAGR</sequence>
<reference evidence="2" key="1">
    <citation type="submission" date="2020-11" db="EMBL/GenBank/DDBJ databases">
        <authorList>
            <consortium name="DOE Joint Genome Institute"/>
            <person name="Ahrendt S."/>
            <person name="Riley R."/>
            <person name="Andreopoulos W."/>
            <person name="Labutti K."/>
            <person name="Pangilinan J."/>
            <person name="Ruiz-Duenas F.J."/>
            <person name="Barrasa J.M."/>
            <person name="Sanchez-Garcia M."/>
            <person name="Camarero S."/>
            <person name="Miyauchi S."/>
            <person name="Serrano A."/>
            <person name="Linde D."/>
            <person name="Babiker R."/>
            <person name="Drula E."/>
            <person name="Ayuso-Fernandez I."/>
            <person name="Pacheco R."/>
            <person name="Padilla G."/>
            <person name="Ferreira P."/>
            <person name="Barriuso J."/>
            <person name="Kellner H."/>
            <person name="Castanera R."/>
            <person name="Alfaro M."/>
            <person name="Ramirez L."/>
            <person name="Pisabarro A.G."/>
            <person name="Kuo A."/>
            <person name="Tritt A."/>
            <person name="Lipzen A."/>
            <person name="He G."/>
            <person name="Yan M."/>
            <person name="Ng V."/>
            <person name="Cullen D."/>
            <person name="Martin F."/>
            <person name="Rosso M.-N."/>
            <person name="Henrissat B."/>
            <person name="Hibbett D."/>
            <person name="Martinez A.T."/>
            <person name="Grigoriev I.V."/>
        </authorList>
    </citation>
    <scope>NUCLEOTIDE SEQUENCE</scope>
    <source>
        <strain evidence="2">AH 40177</strain>
    </source>
</reference>
<name>A0A9P5PJV8_9AGAR</name>
<dbReference type="AlphaFoldDB" id="A0A9P5PJV8"/>
<gene>
    <name evidence="2" type="ORF">BDP27DRAFT_1426917</name>
</gene>
<dbReference type="Proteomes" id="UP000772434">
    <property type="component" value="Unassembled WGS sequence"/>
</dbReference>
<evidence type="ECO:0000313" key="3">
    <source>
        <dbReference type="Proteomes" id="UP000772434"/>
    </source>
</evidence>
<proteinExistence type="predicted"/>
<evidence type="ECO:0000313" key="2">
    <source>
        <dbReference type="EMBL" id="KAF9063400.1"/>
    </source>
</evidence>
<feature type="compositionally biased region" description="Low complexity" evidence="1">
    <location>
        <begin position="287"/>
        <end position="304"/>
    </location>
</feature>
<protein>
    <submittedName>
        <fullName evidence="2">Uncharacterized protein</fullName>
    </submittedName>
</protein>
<organism evidence="2 3">
    <name type="scientific">Rhodocollybia butyracea</name>
    <dbReference type="NCBI Taxonomy" id="206335"/>
    <lineage>
        <taxon>Eukaryota</taxon>
        <taxon>Fungi</taxon>
        <taxon>Dikarya</taxon>
        <taxon>Basidiomycota</taxon>
        <taxon>Agaricomycotina</taxon>
        <taxon>Agaricomycetes</taxon>
        <taxon>Agaricomycetidae</taxon>
        <taxon>Agaricales</taxon>
        <taxon>Marasmiineae</taxon>
        <taxon>Omphalotaceae</taxon>
        <taxon>Rhodocollybia</taxon>
    </lineage>
</organism>
<feature type="region of interest" description="Disordered" evidence="1">
    <location>
        <begin position="287"/>
        <end position="318"/>
    </location>
</feature>
<dbReference type="OrthoDB" id="3252135at2759"/>
<comment type="caution">
    <text evidence="2">The sequence shown here is derived from an EMBL/GenBank/DDBJ whole genome shotgun (WGS) entry which is preliminary data.</text>
</comment>
<dbReference type="EMBL" id="JADNRY010000147">
    <property type="protein sequence ID" value="KAF9063400.1"/>
    <property type="molecule type" value="Genomic_DNA"/>
</dbReference>
<accession>A0A9P5PJV8</accession>
<evidence type="ECO:0000256" key="1">
    <source>
        <dbReference type="SAM" id="MobiDB-lite"/>
    </source>
</evidence>